<dbReference type="OMA" id="EEMFYAR"/>
<dbReference type="SUPFAM" id="SSF54695">
    <property type="entry name" value="POZ domain"/>
    <property type="match status" value="1"/>
</dbReference>
<feature type="region of interest" description="Disordered" evidence="1">
    <location>
        <begin position="494"/>
        <end position="537"/>
    </location>
</feature>
<dbReference type="GeneTree" id="ENSGT00390000007606"/>
<feature type="region of interest" description="Disordered" evidence="1">
    <location>
        <begin position="275"/>
        <end position="298"/>
    </location>
</feature>
<feature type="compositionally biased region" description="Polar residues" evidence="1">
    <location>
        <begin position="494"/>
        <end position="505"/>
    </location>
</feature>
<accession>A0A673YHI1</accession>
<feature type="region of interest" description="Disordered" evidence="1">
    <location>
        <begin position="551"/>
        <end position="587"/>
    </location>
</feature>
<reference evidence="2" key="2">
    <citation type="submission" date="2025-09" db="UniProtKB">
        <authorList>
            <consortium name="Ensembl"/>
        </authorList>
    </citation>
    <scope>IDENTIFICATION</scope>
</reference>
<proteinExistence type="predicted"/>
<feature type="region of interest" description="Disordered" evidence="1">
    <location>
        <begin position="412"/>
        <end position="452"/>
    </location>
</feature>
<dbReference type="AlphaFoldDB" id="A0A673YHI1"/>
<name>A0A673YHI1_SALTR</name>
<sequence>MAVLQKRSELIGDDITLLQDGCPQMKQQQLTPQPLYIMTFDLLVRYQDSALGQLCVDSNVEGSRLHLSGNGVVFQHVENWLGTCRVPLTERQCELPGLCDYLDRQDEAYHTFRDALWEFLHRTRTTGRCFTAGPWSASVATFSIYKVVKVYVGTHWYATYYKTLLKHPELLSNPRKSSWIVFGQSLQIKADGAMFRHILNFLRCGRLLLPSVFKEWRLLCHEVEQFQIPALTGALEDCSDYRAWCQSNKPAAGNQSSSSAESLLIYNQDQDGSTGIGYNPESMDVSPSQTQDGASPEGSFISVGEDICSLVEPENDLRLRNSLLQRLENRQVNREDRIESSQLPPAPLQSTVQSTVESGGQTSHLSVPSDRLAQNNTTSYTTSKLSLSPLVQNRTLDSRKLSSSLCSVTHQPDHASQFSPTGLCSPGQKPVGSRHFSSPGRYQGGLVKRATPDGLGEISASLQRMIQRKREEEGSLSGPLQRLVQLAETVFQCGPNTQPWGTPSGLSAREGTHCPSTGARGSTPDPIPPDPLPNPASARLSALTALLARQGLPGGAQGTRYPTQRADVEGDSQGRSTVKSNSTRRDGVHWSRPALGGCLFPVRGCVLPVRGCVLRVDHPPVLGRGEPGGYFTQSLIYTASHQHTGYGVDKEQNVRVDVKNSLSPGHLPDVAFACFNVSWEEMVFGRQCHVFLTGLILDSLRLEDSKDCTLKIANLVYFLWTGQAKAEDFVSELLRIICPERRDKSREKQLLRWLEFSLPLARRYTDCLEQLDRGHCHPVSLFP</sequence>
<feature type="compositionally biased region" description="Pro residues" evidence="1">
    <location>
        <begin position="525"/>
        <end position="534"/>
    </location>
</feature>
<gene>
    <name evidence="2" type="primary">LOC115203541</name>
</gene>
<evidence type="ECO:0000256" key="1">
    <source>
        <dbReference type="SAM" id="MobiDB-lite"/>
    </source>
</evidence>
<protein>
    <submittedName>
        <fullName evidence="2">Uncharacterized LOC115203541</fullName>
    </submittedName>
</protein>
<dbReference type="Gene3D" id="3.30.710.10">
    <property type="entry name" value="Potassium Channel Kv1.1, Chain A"/>
    <property type="match status" value="1"/>
</dbReference>
<reference evidence="2" key="1">
    <citation type="submission" date="2025-08" db="UniProtKB">
        <authorList>
            <consortium name="Ensembl"/>
        </authorList>
    </citation>
    <scope>IDENTIFICATION</scope>
</reference>
<evidence type="ECO:0000313" key="2">
    <source>
        <dbReference type="Ensembl" id="ENSSTUP00000034096.1"/>
    </source>
</evidence>
<dbReference type="Ensembl" id="ENSSTUT00000035630.1">
    <property type="protein sequence ID" value="ENSSTUP00000034096.1"/>
    <property type="gene ID" value="ENSSTUG00000014568.1"/>
</dbReference>
<organism evidence="2 3">
    <name type="scientific">Salmo trutta</name>
    <name type="common">Brown trout</name>
    <dbReference type="NCBI Taxonomy" id="8032"/>
    <lineage>
        <taxon>Eukaryota</taxon>
        <taxon>Metazoa</taxon>
        <taxon>Chordata</taxon>
        <taxon>Craniata</taxon>
        <taxon>Vertebrata</taxon>
        <taxon>Euteleostomi</taxon>
        <taxon>Actinopterygii</taxon>
        <taxon>Neopterygii</taxon>
        <taxon>Teleostei</taxon>
        <taxon>Protacanthopterygii</taxon>
        <taxon>Salmoniformes</taxon>
        <taxon>Salmonidae</taxon>
        <taxon>Salmoninae</taxon>
        <taxon>Salmo</taxon>
    </lineage>
</organism>
<keyword evidence="3" id="KW-1185">Reference proteome</keyword>
<dbReference type="PANTHER" id="PTHR14499">
    <property type="entry name" value="POTASSIUM CHANNEL TETRAMERIZATION DOMAIN-CONTAINING"/>
    <property type="match status" value="1"/>
</dbReference>
<dbReference type="InParanoid" id="A0A673YHI1"/>
<feature type="region of interest" description="Disordered" evidence="1">
    <location>
        <begin position="333"/>
        <end position="374"/>
    </location>
</feature>
<feature type="compositionally biased region" description="Polar residues" evidence="1">
    <location>
        <begin position="340"/>
        <end position="374"/>
    </location>
</feature>
<dbReference type="Proteomes" id="UP000472277">
    <property type="component" value="Chromosome 12"/>
</dbReference>
<feature type="compositionally biased region" description="Polar residues" evidence="1">
    <location>
        <begin position="412"/>
        <end position="422"/>
    </location>
</feature>
<dbReference type="InterPro" id="IPR011333">
    <property type="entry name" value="SKP1/BTB/POZ_sf"/>
</dbReference>
<evidence type="ECO:0000313" key="3">
    <source>
        <dbReference type="Proteomes" id="UP000472277"/>
    </source>
</evidence>
<dbReference type="PANTHER" id="PTHR14499:SF20">
    <property type="entry name" value="BTB_POZ DOMAIN-CONTAINING PROTEIN KCTD19"/>
    <property type="match status" value="1"/>
</dbReference>